<protein>
    <submittedName>
        <fullName evidence="1">Uncharacterized protein</fullName>
    </submittedName>
</protein>
<dbReference type="Gramene" id="OPUNC09G05270.1">
    <property type="protein sequence ID" value="OPUNC09G05270.1"/>
    <property type="gene ID" value="OPUNC09G05270"/>
</dbReference>
<name>A0A0E0LZX9_ORYPU</name>
<dbReference type="AlphaFoldDB" id="A0A0E0LZX9"/>
<evidence type="ECO:0000313" key="2">
    <source>
        <dbReference type="Proteomes" id="UP000026962"/>
    </source>
</evidence>
<dbReference type="Proteomes" id="UP000026962">
    <property type="component" value="Chromosome 9"/>
</dbReference>
<proteinExistence type="predicted"/>
<keyword evidence="2" id="KW-1185">Reference proteome</keyword>
<accession>A0A0E0LZX9</accession>
<reference evidence="1" key="1">
    <citation type="submission" date="2015-04" db="UniProtKB">
        <authorList>
            <consortium name="EnsemblPlants"/>
        </authorList>
    </citation>
    <scope>IDENTIFICATION</scope>
</reference>
<reference evidence="1" key="2">
    <citation type="submission" date="2018-05" db="EMBL/GenBank/DDBJ databases">
        <title>OpunRS2 (Oryza punctata Reference Sequence Version 2).</title>
        <authorList>
            <person name="Zhang J."/>
            <person name="Kudrna D."/>
            <person name="Lee S."/>
            <person name="Talag J."/>
            <person name="Welchert J."/>
            <person name="Wing R.A."/>
        </authorList>
    </citation>
    <scope>NUCLEOTIDE SEQUENCE [LARGE SCALE GENOMIC DNA]</scope>
</reference>
<dbReference type="HOGENOM" id="CLU_2835650_0_0_1"/>
<evidence type="ECO:0000313" key="1">
    <source>
        <dbReference type="EnsemblPlants" id="OPUNC09G05270.1"/>
    </source>
</evidence>
<sequence length="66" mass="7493">MVDHDDKQIFLDTIAEDSSQYWTDEQGNKDTNQYMNEEGNKEHHIVFPEQAATSVPTSPTPTLSPL</sequence>
<organism evidence="1">
    <name type="scientific">Oryza punctata</name>
    <name type="common">Red rice</name>
    <dbReference type="NCBI Taxonomy" id="4537"/>
    <lineage>
        <taxon>Eukaryota</taxon>
        <taxon>Viridiplantae</taxon>
        <taxon>Streptophyta</taxon>
        <taxon>Embryophyta</taxon>
        <taxon>Tracheophyta</taxon>
        <taxon>Spermatophyta</taxon>
        <taxon>Magnoliopsida</taxon>
        <taxon>Liliopsida</taxon>
        <taxon>Poales</taxon>
        <taxon>Poaceae</taxon>
        <taxon>BOP clade</taxon>
        <taxon>Oryzoideae</taxon>
        <taxon>Oryzeae</taxon>
        <taxon>Oryzinae</taxon>
        <taxon>Oryza</taxon>
    </lineage>
</organism>
<dbReference type="EnsemblPlants" id="OPUNC09G05270.1">
    <property type="protein sequence ID" value="OPUNC09G05270.1"/>
    <property type="gene ID" value="OPUNC09G05270"/>
</dbReference>